<gene>
    <name evidence="2" type="ORF">SAMN06295970_120117</name>
</gene>
<comment type="caution">
    <text evidence="2">The sequence shown here is derived from an EMBL/GenBank/DDBJ whole genome shotgun (WGS) entry which is preliminary data.</text>
</comment>
<feature type="transmembrane region" description="Helical" evidence="1">
    <location>
        <begin position="35"/>
        <end position="57"/>
    </location>
</feature>
<name>A0ABY1QKR1_9BURK</name>
<sequence length="63" mass="6973">MRPFKPTLIDTIHVLAVLTVIGMLIELVISRQEPAWADFMAISLAVLAASTVLARVINWSGRR</sequence>
<proteinExistence type="predicted"/>
<evidence type="ECO:0000256" key="1">
    <source>
        <dbReference type="SAM" id="Phobius"/>
    </source>
</evidence>
<keyword evidence="1" id="KW-0812">Transmembrane</keyword>
<feature type="transmembrane region" description="Helical" evidence="1">
    <location>
        <begin position="12"/>
        <end position="29"/>
    </location>
</feature>
<dbReference type="Proteomes" id="UP001158049">
    <property type="component" value="Unassembled WGS sequence"/>
</dbReference>
<keyword evidence="1" id="KW-0472">Membrane</keyword>
<keyword evidence="3" id="KW-1185">Reference proteome</keyword>
<evidence type="ECO:0000313" key="3">
    <source>
        <dbReference type="Proteomes" id="UP001158049"/>
    </source>
</evidence>
<keyword evidence="1" id="KW-1133">Transmembrane helix</keyword>
<evidence type="ECO:0000313" key="2">
    <source>
        <dbReference type="EMBL" id="SMP74371.1"/>
    </source>
</evidence>
<dbReference type="EMBL" id="FXUL01000020">
    <property type="protein sequence ID" value="SMP74371.1"/>
    <property type="molecule type" value="Genomic_DNA"/>
</dbReference>
<reference evidence="2 3" key="1">
    <citation type="submission" date="2017-05" db="EMBL/GenBank/DDBJ databases">
        <authorList>
            <person name="Varghese N."/>
            <person name="Submissions S."/>
        </authorList>
    </citation>
    <scope>NUCLEOTIDE SEQUENCE [LARGE SCALE GENOMIC DNA]</scope>
    <source>
        <strain evidence="2 3">DSM 26001</strain>
    </source>
</reference>
<organism evidence="2 3">
    <name type="scientific">Noviherbaspirillum suwonense</name>
    <dbReference type="NCBI Taxonomy" id="1224511"/>
    <lineage>
        <taxon>Bacteria</taxon>
        <taxon>Pseudomonadati</taxon>
        <taxon>Pseudomonadota</taxon>
        <taxon>Betaproteobacteria</taxon>
        <taxon>Burkholderiales</taxon>
        <taxon>Oxalobacteraceae</taxon>
        <taxon>Noviherbaspirillum</taxon>
    </lineage>
</organism>
<accession>A0ABY1QKR1</accession>
<protein>
    <submittedName>
        <fullName evidence="2">Uncharacterized protein</fullName>
    </submittedName>
</protein>
<dbReference type="RefSeq" id="WP_283444426.1">
    <property type="nucleotide sequence ID" value="NZ_FXUL01000020.1"/>
</dbReference>